<accession>A0A1C5A4N1</accession>
<keyword evidence="2" id="KW-1185">Reference proteome</keyword>
<dbReference type="Proteomes" id="UP000198551">
    <property type="component" value="Unassembled WGS sequence"/>
</dbReference>
<protein>
    <submittedName>
        <fullName evidence="1">Uncharacterized protein</fullName>
    </submittedName>
</protein>
<gene>
    <name evidence="1" type="ORF">GA0070215_12422</name>
</gene>
<proteinExistence type="predicted"/>
<evidence type="ECO:0000313" key="2">
    <source>
        <dbReference type="Proteomes" id="UP000198551"/>
    </source>
</evidence>
<organism evidence="1 2">
    <name type="scientific">Micromonospora marina</name>
    <dbReference type="NCBI Taxonomy" id="307120"/>
    <lineage>
        <taxon>Bacteria</taxon>
        <taxon>Bacillati</taxon>
        <taxon>Actinomycetota</taxon>
        <taxon>Actinomycetes</taxon>
        <taxon>Micromonosporales</taxon>
        <taxon>Micromonosporaceae</taxon>
        <taxon>Micromonospora</taxon>
    </lineage>
</organism>
<evidence type="ECO:0000313" key="1">
    <source>
        <dbReference type="EMBL" id="SCF40175.1"/>
    </source>
</evidence>
<name>A0A1C5A4N1_9ACTN</name>
<dbReference type="AlphaFoldDB" id="A0A1C5A4N1"/>
<reference evidence="2" key="1">
    <citation type="submission" date="2016-06" db="EMBL/GenBank/DDBJ databases">
        <authorList>
            <person name="Varghese N."/>
        </authorList>
    </citation>
    <scope>NUCLEOTIDE SEQUENCE [LARGE SCALE GENOMIC DNA]</scope>
    <source>
        <strain evidence="2">DSM 45555</strain>
    </source>
</reference>
<dbReference type="EMBL" id="FMCV01000024">
    <property type="protein sequence ID" value="SCF40175.1"/>
    <property type="molecule type" value="Genomic_DNA"/>
</dbReference>
<sequence length="72" mass="8196">MSMRRSRARRPRAAPEAGYARAVAENVGYAVTDEDVERARRRLAQQPPITDEQHDRNMEWLRQFGGDRAAGA</sequence>